<accession>A0AAV2CC09</accession>
<reference evidence="2 3" key="1">
    <citation type="submission" date="2024-04" db="EMBL/GenBank/DDBJ databases">
        <authorList>
            <person name="Fracassetti M."/>
        </authorList>
    </citation>
    <scope>NUCLEOTIDE SEQUENCE [LARGE SCALE GENOMIC DNA]</scope>
</reference>
<evidence type="ECO:0000313" key="2">
    <source>
        <dbReference type="EMBL" id="CAL1353970.1"/>
    </source>
</evidence>
<name>A0AAV2CC09_9ROSI</name>
<feature type="compositionally biased region" description="Basic and acidic residues" evidence="1">
    <location>
        <begin position="166"/>
        <end position="175"/>
    </location>
</feature>
<sequence length="222" mass="25361">MGIICCHILKVMVHLGNLGNAAMKTLAEHFILKRWTIHAKKKEVGESSTSAKTDEAPYTTNIAGNTTTLRYRETTAMLNKLATKLSIANDRVYETWMKALSKMCKPTYHALSRSIISETGKHQIRILLTVALNMTYFTTEYDLFCSRGSQPLSGLTMKQKVNPRSHGRERYRSRNEKARCKKKIQYAKQLKDMDIMSQVPDTQRGRPNINDDEEDLMDMLAL</sequence>
<feature type="region of interest" description="Disordered" evidence="1">
    <location>
        <begin position="155"/>
        <end position="175"/>
    </location>
</feature>
<dbReference type="EMBL" id="OZ034813">
    <property type="protein sequence ID" value="CAL1353970.1"/>
    <property type="molecule type" value="Genomic_DNA"/>
</dbReference>
<organism evidence="2 3">
    <name type="scientific">Linum trigynum</name>
    <dbReference type="NCBI Taxonomy" id="586398"/>
    <lineage>
        <taxon>Eukaryota</taxon>
        <taxon>Viridiplantae</taxon>
        <taxon>Streptophyta</taxon>
        <taxon>Embryophyta</taxon>
        <taxon>Tracheophyta</taxon>
        <taxon>Spermatophyta</taxon>
        <taxon>Magnoliopsida</taxon>
        <taxon>eudicotyledons</taxon>
        <taxon>Gunneridae</taxon>
        <taxon>Pentapetalae</taxon>
        <taxon>rosids</taxon>
        <taxon>fabids</taxon>
        <taxon>Malpighiales</taxon>
        <taxon>Linaceae</taxon>
        <taxon>Linum</taxon>
    </lineage>
</organism>
<dbReference type="Proteomes" id="UP001497516">
    <property type="component" value="Chromosome 1"/>
</dbReference>
<keyword evidence="3" id="KW-1185">Reference proteome</keyword>
<protein>
    <recommendedName>
        <fullName evidence="4">Protein FAR1-RELATED SEQUENCE</fullName>
    </recommendedName>
</protein>
<evidence type="ECO:0008006" key="4">
    <source>
        <dbReference type="Google" id="ProtNLM"/>
    </source>
</evidence>
<evidence type="ECO:0000313" key="3">
    <source>
        <dbReference type="Proteomes" id="UP001497516"/>
    </source>
</evidence>
<gene>
    <name evidence="2" type="ORF">LTRI10_LOCUS1829</name>
</gene>
<dbReference type="AlphaFoldDB" id="A0AAV2CC09"/>
<proteinExistence type="predicted"/>
<evidence type="ECO:0000256" key="1">
    <source>
        <dbReference type="SAM" id="MobiDB-lite"/>
    </source>
</evidence>